<feature type="region of interest" description="Disordered" evidence="2">
    <location>
        <begin position="177"/>
        <end position="259"/>
    </location>
</feature>
<dbReference type="PANTHER" id="PTHR28527">
    <property type="entry name" value="MATING-TYPE SWITCHING PROTEIN SWI2-RELATED"/>
    <property type="match status" value="1"/>
</dbReference>
<dbReference type="EMBL" id="JAWDJX010000009">
    <property type="protein sequence ID" value="KAK3055108.1"/>
    <property type="molecule type" value="Genomic_DNA"/>
</dbReference>
<protein>
    <submittedName>
        <fullName evidence="3">Uncharacterized protein</fullName>
    </submittedName>
</protein>
<evidence type="ECO:0000313" key="3">
    <source>
        <dbReference type="EMBL" id="KAK3055108.1"/>
    </source>
</evidence>
<proteinExistence type="predicted"/>
<dbReference type="PANTHER" id="PTHR28527:SF1">
    <property type="entry name" value="SWI5-DEPENDENT RECOMBINATION DNA REPAIR PROTEIN 1"/>
    <property type="match status" value="1"/>
</dbReference>
<feature type="compositionally biased region" description="Basic and acidic residues" evidence="2">
    <location>
        <begin position="219"/>
        <end position="235"/>
    </location>
</feature>
<keyword evidence="1" id="KW-0175">Coiled coil</keyword>
<gene>
    <name evidence="3" type="ORF">LTR09_003661</name>
</gene>
<sequence>MSSPLAAKRRKLNETTRTLARPFVSPLKLSKSDTAPLKPAHNAANLHAYRPSTLAHTTNISTSPDDQPKASTYSIKTPVRPAPIRKTAAFTTSTGRGRDPAEVAAQRAVTALELQIRNVRNEIDTLNQAADLNSSTTDAELEEVTQKWRIATQTAAEELFGTVKERVCRMGGVQAWKDSEKQKVEKRNEWSSRDEGAEDDDADCEFDENGEELPEEEADYRKKEKARMRQEAKDAMEDESGAMEAEMVEREKKVWQEEGKDDDEFTVDMMLRSLNIEMSVIGWDAHAQRWIT</sequence>
<reference evidence="3" key="1">
    <citation type="submission" date="2023-04" db="EMBL/GenBank/DDBJ databases">
        <title>Black Yeasts Isolated from many extreme environments.</title>
        <authorList>
            <person name="Coleine C."/>
            <person name="Stajich J.E."/>
            <person name="Selbmann L."/>
        </authorList>
    </citation>
    <scope>NUCLEOTIDE SEQUENCE</scope>
    <source>
        <strain evidence="3">CCFEE 5312</strain>
    </source>
</reference>
<name>A0AAJ0GD14_9PEZI</name>
<feature type="coiled-coil region" evidence="1">
    <location>
        <begin position="102"/>
        <end position="129"/>
    </location>
</feature>
<organism evidence="3 4">
    <name type="scientific">Extremus antarcticus</name>
    <dbReference type="NCBI Taxonomy" id="702011"/>
    <lineage>
        <taxon>Eukaryota</taxon>
        <taxon>Fungi</taxon>
        <taxon>Dikarya</taxon>
        <taxon>Ascomycota</taxon>
        <taxon>Pezizomycotina</taxon>
        <taxon>Dothideomycetes</taxon>
        <taxon>Dothideomycetidae</taxon>
        <taxon>Mycosphaerellales</taxon>
        <taxon>Extremaceae</taxon>
        <taxon>Extremus</taxon>
    </lineage>
</organism>
<evidence type="ECO:0000256" key="2">
    <source>
        <dbReference type="SAM" id="MobiDB-lite"/>
    </source>
</evidence>
<evidence type="ECO:0000313" key="4">
    <source>
        <dbReference type="Proteomes" id="UP001271007"/>
    </source>
</evidence>
<dbReference type="AlphaFoldDB" id="A0AAJ0GD14"/>
<feature type="compositionally biased region" description="Acidic residues" evidence="2">
    <location>
        <begin position="196"/>
        <end position="218"/>
    </location>
</feature>
<feature type="region of interest" description="Disordered" evidence="2">
    <location>
        <begin position="1"/>
        <end position="49"/>
    </location>
</feature>
<dbReference type="Proteomes" id="UP001271007">
    <property type="component" value="Unassembled WGS sequence"/>
</dbReference>
<comment type="caution">
    <text evidence="3">The sequence shown here is derived from an EMBL/GenBank/DDBJ whole genome shotgun (WGS) entry which is preliminary data.</text>
</comment>
<dbReference type="GO" id="GO:0006310">
    <property type="term" value="P:DNA recombination"/>
    <property type="evidence" value="ECO:0007669"/>
    <property type="project" value="TreeGrafter"/>
</dbReference>
<feature type="compositionally biased region" description="Basic and acidic residues" evidence="2">
    <location>
        <begin position="177"/>
        <end position="195"/>
    </location>
</feature>
<feature type="compositionally biased region" description="Basic and acidic residues" evidence="2">
    <location>
        <begin position="247"/>
        <end position="258"/>
    </location>
</feature>
<dbReference type="Gene3D" id="6.10.140.1020">
    <property type="match status" value="1"/>
</dbReference>
<evidence type="ECO:0000256" key="1">
    <source>
        <dbReference type="SAM" id="Coils"/>
    </source>
</evidence>
<accession>A0AAJ0GD14</accession>
<keyword evidence="4" id="KW-1185">Reference proteome</keyword>